<evidence type="ECO:0000256" key="2">
    <source>
        <dbReference type="SAM" id="MobiDB-lite"/>
    </source>
</evidence>
<name>A0AAV9G7D7_9PEZI</name>
<comment type="caution">
    <text evidence="3">The sequence shown here is derived from an EMBL/GenBank/DDBJ whole genome shotgun (WGS) entry which is preliminary data.</text>
</comment>
<evidence type="ECO:0000313" key="3">
    <source>
        <dbReference type="EMBL" id="KAK4444491.1"/>
    </source>
</evidence>
<dbReference type="Proteomes" id="UP001321760">
    <property type="component" value="Unassembled WGS sequence"/>
</dbReference>
<feature type="coiled-coil region" evidence="1">
    <location>
        <begin position="33"/>
        <end position="60"/>
    </location>
</feature>
<evidence type="ECO:0000313" key="4">
    <source>
        <dbReference type="Proteomes" id="UP001321760"/>
    </source>
</evidence>
<protein>
    <recommendedName>
        <fullName evidence="5">C2H2-type domain-containing protein</fullName>
    </recommendedName>
</protein>
<evidence type="ECO:0000256" key="1">
    <source>
        <dbReference type="SAM" id="Coils"/>
    </source>
</evidence>
<proteinExistence type="predicted"/>
<keyword evidence="1" id="KW-0175">Coiled coil</keyword>
<feature type="region of interest" description="Disordered" evidence="2">
    <location>
        <begin position="143"/>
        <end position="243"/>
    </location>
</feature>
<feature type="compositionally biased region" description="Polar residues" evidence="2">
    <location>
        <begin position="181"/>
        <end position="202"/>
    </location>
</feature>
<feature type="compositionally biased region" description="Basic and acidic residues" evidence="2">
    <location>
        <begin position="146"/>
        <end position="155"/>
    </location>
</feature>
<organism evidence="3 4">
    <name type="scientific">Podospora aff. communis PSN243</name>
    <dbReference type="NCBI Taxonomy" id="3040156"/>
    <lineage>
        <taxon>Eukaryota</taxon>
        <taxon>Fungi</taxon>
        <taxon>Dikarya</taxon>
        <taxon>Ascomycota</taxon>
        <taxon>Pezizomycotina</taxon>
        <taxon>Sordariomycetes</taxon>
        <taxon>Sordariomycetidae</taxon>
        <taxon>Sordariales</taxon>
        <taxon>Podosporaceae</taxon>
        <taxon>Podospora</taxon>
    </lineage>
</organism>
<accession>A0AAV9G7D7</accession>
<feature type="compositionally biased region" description="Polar residues" evidence="2">
    <location>
        <begin position="164"/>
        <end position="173"/>
    </location>
</feature>
<sequence>MVRGPFPSWSVYRNPYHTSPRTMTDATKSPSHAVGREARYNAIEEQLRKLDREAREACYQLLVLLVQSRDKATNLSVEWDHISHELLPQDRKEVSSILLGTGGVFFHDDNILFALGFNYNKANNVYNVSVDFDADPDSSCYRKCRHDSNQSRQEETSPFLAIPSPNTATNLQAPKTPKPYSRTSDAPQRSSPLSSPTIQYTHTDAETPELRSPSFSPWQPARPKRQSSPPASQLKRRRVAGKGSDKIICRECEPPRTLNRHYFKTHKRLEHGEDRGKAYMCPVKLSGSVCNKATKAIQNFRSHLMAAHKMKREDANELSRNLEKVFVEGM</sequence>
<dbReference type="EMBL" id="MU865976">
    <property type="protein sequence ID" value="KAK4444491.1"/>
    <property type="molecule type" value="Genomic_DNA"/>
</dbReference>
<evidence type="ECO:0008006" key="5">
    <source>
        <dbReference type="Google" id="ProtNLM"/>
    </source>
</evidence>
<gene>
    <name evidence="3" type="ORF">QBC34DRAFT_474695</name>
</gene>
<reference evidence="3" key="1">
    <citation type="journal article" date="2023" name="Mol. Phylogenet. Evol.">
        <title>Genome-scale phylogeny and comparative genomics of the fungal order Sordariales.</title>
        <authorList>
            <person name="Hensen N."/>
            <person name="Bonometti L."/>
            <person name="Westerberg I."/>
            <person name="Brannstrom I.O."/>
            <person name="Guillou S."/>
            <person name="Cros-Aarteil S."/>
            <person name="Calhoun S."/>
            <person name="Haridas S."/>
            <person name="Kuo A."/>
            <person name="Mondo S."/>
            <person name="Pangilinan J."/>
            <person name="Riley R."/>
            <person name="LaButti K."/>
            <person name="Andreopoulos B."/>
            <person name="Lipzen A."/>
            <person name="Chen C."/>
            <person name="Yan M."/>
            <person name="Daum C."/>
            <person name="Ng V."/>
            <person name="Clum A."/>
            <person name="Steindorff A."/>
            <person name="Ohm R.A."/>
            <person name="Martin F."/>
            <person name="Silar P."/>
            <person name="Natvig D.O."/>
            <person name="Lalanne C."/>
            <person name="Gautier V."/>
            <person name="Ament-Velasquez S.L."/>
            <person name="Kruys A."/>
            <person name="Hutchinson M.I."/>
            <person name="Powell A.J."/>
            <person name="Barry K."/>
            <person name="Miller A.N."/>
            <person name="Grigoriev I.V."/>
            <person name="Debuchy R."/>
            <person name="Gladieux P."/>
            <person name="Hiltunen Thoren M."/>
            <person name="Johannesson H."/>
        </authorList>
    </citation>
    <scope>NUCLEOTIDE SEQUENCE</scope>
    <source>
        <strain evidence="3">PSN243</strain>
    </source>
</reference>
<keyword evidence="4" id="KW-1185">Reference proteome</keyword>
<reference evidence="3" key="2">
    <citation type="submission" date="2023-05" db="EMBL/GenBank/DDBJ databases">
        <authorList>
            <consortium name="Lawrence Berkeley National Laboratory"/>
            <person name="Steindorff A."/>
            <person name="Hensen N."/>
            <person name="Bonometti L."/>
            <person name="Westerberg I."/>
            <person name="Brannstrom I.O."/>
            <person name="Guillou S."/>
            <person name="Cros-Aarteil S."/>
            <person name="Calhoun S."/>
            <person name="Haridas S."/>
            <person name="Kuo A."/>
            <person name="Mondo S."/>
            <person name="Pangilinan J."/>
            <person name="Riley R."/>
            <person name="Labutti K."/>
            <person name="Andreopoulos B."/>
            <person name="Lipzen A."/>
            <person name="Chen C."/>
            <person name="Yanf M."/>
            <person name="Daum C."/>
            <person name="Ng V."/>
            <person name="Clum A."/>
            <person name="Ohm R."/>
            <person name="Martin F."/>
            <person name="Silar P."/>
            <person name="Natvig D."/>
            <person name="Lalanne C."/>
            <person name="Gautier V."/>
            <person name="Ament-Velasquez S.L."/>
            <person name="Kruys A."/>
            <person name="Hutchinson M.I."/>
            <person name="Powell A.J."/>
            <person name="Barry K."/>
            <person name="Miller A.N."/>
            <person name="Grigoriev I.V."/>
            <person name="Debuchy R."/>
            <person name="Gladieux P."/>
            <person name="Thoren M.H."/>
            <person name="Johannesson H."/>
        </authorList>
    </citation>
    <scope>NUCLEOTIDE SEQUENCE</scope>
    <source>
        <strain evidence="3">PSN243</strain>
    </source>
</reference>
<dbReference type="AlphaFoldDB" id="A0AAV9G7D7"/>